<feature type="region of interest" description="Disordered" evidence="1">
    <location>
        <begin position="1"/>
        <end position="40"/>
    </location>
</feature>
<organism evidence="3 4">
    <name type="scientific">Aurantimicrobium photophilum</name>
    <dbReference type="NCBI Taxonomy" id="1987356"/>
    <lineage>
        <taxon>Bacteria</taxon>
        <taxon>Bacillati</taxon>
        <taxon>Actinomycetota</taxon>
        <taxon>Actinomycetes</taxon>
        <taxon>Micrococcales</taxon>
        <taxon>Microbacteriaceae</taxon>
        <taxon>Aurantimicrobium</taxon>
    </lineage>
</organism>
<feature type="region of interest" description="Disordered" evidence="1">
    <location>
        <begin position="82"/>
        <end position="125"/>
    </location>
</feature>
<name>A0A2Z3RVE2_9MICO</name>
<gene>
    <name evidence="3" type="ORF">AURMO_00266</name>
</gene>
<keyword evidence="2" id="KW-0812">Transmembrane</keyword>
<evidence type="ECO:0000313" key="4">
    <source>
        <dbReference type="Proteomes" id="UP000246894"/>
    </source>
</evidence>
<feature type="compositionally biased region" description="Low complexity" evidence="1">
    <location>
        <begin position="101"/>
        <end position="123"/>
    </location>
</feature>
<proteinExistence type="predicted"/>
<keyword evidence="4" id="KW-1185">Reference proteome</keyword>
<dbReference type="EMBL" id="CP023994">
    <property type="protein sequence ID" value="AWR20885.1"/>
    <property type="molecule type" value="Genomic_DNA"/>
</dbReference>
<feature type="compositionally biased region" description="Polar residues" evidence="1">
    <location>
        <begin position="83"/>
        <end position="94"/>
    </location>
</feature>
<sequence length="241" mass="25597">MLSGTTKKSTNFTHSLRGKNNTMNTSVKKTQRTTARLRSVTGGRASRAEVYGLFIAAVVLVGGGVTGAIAYSSGDITLPTVAATETTPPSNLNTAGPAELSPETATGAEGGTTEPGSTTPVTPRSALSVETCAYTPAELAYYDSIRATKQQAVDYAQTEVNGTHAAIASNTAHLEELLAAPYRPIEVFQWHPDGTPAAYRVDSNEEIAFERQRILDNQSQLVRAEENLRRAIADRDLIPGC</sequence>
<evidence type="ECO:0000313" key="3">
    <source>
        <dbReference type="EMBL" id="AWR20885.1"/>
    </source>
</evidence>
<evidence type="ECO:0000256" key="2">
    <source>
        <dbReference type="SAM" id="Phobius"/>
    </source>
</evidence>
<dbReference type="KEGG" id="aum:AURMO_00266"/>
<evidence type="ECO:0000256" key="1">
    <source>
        <dbReference type="SAM" id="MobiDB-lite"/>
    </source>
</evidence>
<keyword evidence="2" id="KW-1133">Transmembrane helix</keyword>
<reference evidence="3 4" key="1">
    <citation type="submission" date="2017-10" db="EMBL/GenBank/DDBJ databases">
        <title>Genome of an Actinobacterium that displays light-enhanced growth.</title>
        <authorList>
            <person name="Maresca J.A."/>
            <person name="Hempel P."/>
            <person name="Shevchenko O."/>
            <person name="Miller K.J."/>
            <person name="Hahn M.W."/>
        </authorList>
    </citation>
    <scope>NUCLEOTIDE SEQUENCE [LARGE SCALE GENOMIC DNA]</scope>
    <source>
        <strain evidence="3 4">MWH-Mo1</strain>
    </source>
</reference>
<protein>
    <submittedName>
        <fullName evidence="3">Uncharacterized protein</fullName>
    </submittedName>
</protein>
<dbReference type="Proteomes" id="UP000246894">
    <property type="component" value="Chromosome"/>
</dbReference>
<dbReference type="AlphaFoldDB" id="A0A2Z3RVE2"/>
<feature type="compositionally biased region" description="Polar residues" evidence="1">
    <location>
        <begin position="1"/>
        <end position="36"/>
    </location>
</feature>
<accession>A0A2Z3RVE2</accession>
<feature type="transmembrane region" description="Helical" evidence="2">
    <location>
        <begin position="50"/>
        <end position="71"/>
    </location>
</feature>
<keyword evidence="2" id="KW-0472">Membrane</keyword>